<dbReference type="Gene3D" id="2.170.130.10">
    <property type="entry name" value="TonB-dependent receptor, plug domain"/>
    <property type="match status" value="1"/>
</dbReference>
<dbReference type="EMBL" id="MLJW01000016">
    <property type="protein sequence ID" value="OIR12902.1"/>
    <property type="molecule type" value="Genomic_DNA"/>
</dbReference>
<dbReference type="Gene3D" id="2.40.170.20">
    <property type="entry name" value="TonB-dependent receptor, beta-barrel domain"/>
    <property type="match status" value="1"/>
</dbReference>
<keyword evidence="8" id="KW-0675">Receptor</keyword>
<dbReference type="InterPro" id="IPR039426">
    <property type="entry name" value="TonB-dep_rcpt-like"/>
</dbReference>
<dbReference type="InterPro" id="IPR012910">
    <property type="entry name" value="Plug_dom"/>
</dbReference>
<dbReference type="AlphaFoldDB" id="A0A1J5TLM3"/>
<keyword evidence="2" id="KW-0813">Transport</keyword>
<accession>A0A1J5TLM3</accession>
<dbReference type="InterPro" id="IPR023996">
    <property type="entry name" value="TonB-dep_OMP_SusC/RagA"/>
</dbReference>
<evidence type="ECO:0000256" key="1">
    <source>
        <dbReference type="ARBA" id="ARBA00004571"/>
    </source>
</evidence>
<organism evidence="8">
    <name type="scientific">mine drainage metagenome</name>
    <dbReference type="NCBI Taxonomy" id="410659"/>
    <lineage>
        <taxon>unclassified sequences</taxon>
        <taxon>metagenomes</taxon>
        <taxon>ecological metagenomes</taxon>
    </lineage>
</organism>
<dbReference type="GO" id="GO:0009279">
    <property type="term" value="C:cell outer membrane"/>
    <property type="evidence" value="ECO:0007669"/>
    <property type="project" value="UniProtKB-SubCell"/>
</dbReference>
<evidence type="ECO:0000313" key="8">
    <source>
        <dbReference type="EMBL" id="OIR12902.1"/>
    </source>
</evidence>
<feature type="compositionally biased region" description="Basic and acidic residues" evidence="6">
    <location>
        <begin position="803"/>
        <end position="814"/>
    </location>
</feature>
<evidence type="ECO:0000256" key="2">
    <source>
        <dbReference type="ARBA" id="ARBA00022448"/>
    </source>
</evidence>
<name>A0A1J5TLM3_9ZZZZ</name>
<dbReference type="InterPro" id="IPR037066">
    <property type="entry name" value="Plug_dom_sf"/>
</dbReference>
<evidence type="ECO:0000256" key="6">
    <source>
        <dbReference type="SAM" id="MobiDB-lite"/>
    </source>
</evidence>
<feature type="domain" description="TonB-dependent receptor plug" evidence="7">
    <location>
        <begin position="114"/>
        <end position="225"/>
    </location>
</feature>
<dbReference type="SUPFAM" id="SSF56935">
    <property type="entry name" value="Porins"/>
    <property type="match status" value="1"/>
</dbReference>
<reference evidence="8" key="1">
    <citation type="submission" date="2016-10" db="EMBL/GenBank/DDBJ databases">
        <title>Sequence of Gallionella enrichment culture.</title>
        <authorList>
            <person name="Poehlein A."/>
            <person name="Muehling M."/>
            <person name="Daniel R."/>
        </authorList>
    </citation>
    <scope>NUCLEOTIDE SEQUENCE</scope>
</reference>
<keyword evidence="3" id="KW-0812">Transmembrane</keyword>
<evidence type="ECO:0000259" key="7">
    <source>
        <dbReference type="Pfam" id="PF07715"/>
    </source>
</evidence>
<keyword evidence="5" id="KW-0998">Cell outer membrane</keyword>
<dbReference type="InterPro" id="IPR036942">
    <property type="entry name" value="Beta-barrel_TonB_sf"/>
</dbReference>
<gene>
    <name evidence="8" type="primary">susC_8</name>
    <name evidence="8" type="ORF">GALL_59700</name>
</gene>
<dbReference type="NCBIfam" id="TIGR04057">
    <property type="entry name" value="SusC_RagA_signa"/>
    <property type="match status" value="1"/>
</dbReference>
<sequence length="986" mass="108234">MKKFLFLLQFLLLSAGLFAQTKIITGTVTDAETGEPIVGASVRVADTKRGTVADEKGNFKLQLPASSTGMLLITGVGYKTAEIKAQDGVVHVKLVAVNKLLNDVVVVGYGTKKRSDITGAVVSVPKARLSDLPVTNVLQSLEGAVAGLNITTTSSVPGSSPSIVSRGNNSINAGSSPYIVIDGIPVIQTAGGNYNNINPNDIASIEVLKDASATAIYGVKGSSGVILITTKRGVTGKPVIRYNAYGGVEELAHILRPRSGPDYVQKYADYMKQTGQPQTNPVPNYGELANYNAGKTTDWLSVASQQGIITDHNLSISGGTQDIKYFVSGEYMNQKGVVKGYQYHRASIRSNLDINVTNFLTVGMSSFFASNNYDGGRANLLFATAMSPYGTVYNADRTYAIYPMYPELLYTNPMLGLTTDRISRTYNFNGNAYAEVKFSGKLKGLKYRLNAGYIYFPERYANYTGRAANDLIGTASITNAHTNNYTIENIITYTKDWKKNHVDFTGLYSSQERNYITTTAGASGFINDIISFNNLGAGATQTSSSYSDRYGANSQMGRINYAYDGKYLFTATARRDGASVFGGNADKYGVFPSVAFGWNVTREKFMRNVSFVDNMKLRVSYGKTGNEGVGVYQTITTDNAVRYPFNGLSTIGVTAGNLGNANLHWENTKTLNIGLDFAVLKNRINGTVDFYNSNTYDLLLRRSLPIITGYSSVWDNMGQLSNQGIELSLNTQNVVTKDFKWETSIVFAANKNKIIDLYGDKKDDLGNRWFIGHPINVVYDYVMQGIWQVGQDPSTQDPGSKPGDLKFKDLNGDGKIDGTNDRTIIGQTVPKWTGGLTNTFHYKNFNLNIFIQTAQGMTKGNPDLNYNDETGRRNTPAEVGYWTSTNNNNTRPALSYNNTRGYGYASDASYTRIKDVTLSYVFPQKMMDRAHLGSCTIYLSGRNLYTFTKWIGWDPENNYSYRGSGDWTNNYPLTRSFVFGANISLK</sequence>
<evidence type="ECO:0000256" key="5">
    <source>
        <dbReference type="ARBA" id="ARBA00023237"/>
    </source>
</evidence>
<dbReference type="InterPro" id="IPR008969">
    <property type="entry name" value="CarboxyPept-like_regulatory"/>
</dbReference>
<feature type="region of interest" description="Disordered" evidence="6">
    <location>
        <begin position="790"/>
        <end position="814"/>
    </location>
</feature>
<dbReference type="Pfam" id="PF07715">
    <property type="entry name" value="Plug"/>
    <property type="match status" value="1"/>
</dbReference>
<dbReference type="InterPro" id="IPR023997">
    <property type="entry name" value="TonB-dep_OMP_SusC/RagA_CS"/>
</dbReference>
<protein>
    <submittedName>
        <fullName evidence="8">TonB-dependent receptor SusC</fullName>
    </submittedName>
</protein>
<proteinExistence type="predicted"/>
<keyword evidence="4" id="KW-0472">Membrane</keyword>
<dbReference type="PROSITE" id="PS52016">
    <property type="entry name" value="TONB_DEPENDENT_REC_3"/>
    <property type="match status" value="1"/>
</dbReference>
<evidence type="ECO:0000256" key="3">
    <source>
        <dbReference type="ARBA" id="ARBA00022692"/>
    </source>
</evidence>
<dbReference type="Gene3D" id="2.60.40.1120">
    <property type="entry name" value="Carboxypeptidase-like, regulatory domain"/>
    <property type="match status" value="1"/>
</dbReference>
<dbReference type="Pfam" id="PF13715">
    <property type="entry name" value="CarbopepD_reg_2"/>
    <property type="match status" value="1"/>
</dbReference>
<dbReference type="SUPFAM" id="SSF49464">
    <property type="entry name" value="Carboxypeptidase regulatory domain-like"/>
    <property type="match status" value="1"/>
</dbReference>
<dbReference type="NCBIfam" id="TIGR04056">
    <property type="entry name" value="OMP_RagA_SusC"/>
    <property type="match status" value="1"/>
</dbReference>
<comment type="subcellular location">
    <subcellularLocation>
        <location evidence="1">Cell outer membrane</location>
        <topology evidence="1">Multi-pass membrane protein</topology>
    </subcellularLocation>
</comment>
<comment type="caution">
    <text evidence="8">The sequence shown here is derived from an EMBL/GenBank/DDBJ whole genome shotgun (WGS) entry which is preliminary data.</text>
</comment>
<evidence type="ECO:0000256" key="4">
    <source>
        <dbReference type="ARBA" id="ARBA00023136"/>
    </source>
</evidence>